<feature type="chain" id="PRO_5024995341" description="RapA2 cadherin-like domain-containing protein" evidence="1">
    <location>
        <begin position="25"/>
        <end position="744"/>
    </location>
</feature>
<evidence type="ECO:0000313" key="2">
    <source>
        <dbReference type="EMBL" id="VEV98085.1"/>
    </source>
</evidence>
<gene>
    <name evidence="2" type="ORF">PMYSY11_3041</name>
</gene>
<accession>A0A653E5U2</accession>
<feature type="signal peptide" evidence="1">
    <location>
        <begin position="1"/>
        <end position="24"/>
    </location>
</feature>
<protein>
    <recommendedName>
        <fullName evidence="3">RapA2 cadherin-like domain-containing protein</fullName>
    </recommendedName>
</protein>
<reference evidence="2" key="1">
    <citation type="submission" date="2019-02" db="EMBL/GenBank/DDBJ databases">
        <authorList>
            <consortium name="Genoscope - CEA"/>
            <person name="William W."/>
        </authorList>
    </citation>
    <scope>NUCLEOTIDE SEQUENCE [LARGE SCALE GENOMIC DNA]</scope>
    <source>
        <strain evidence="2">YSy11</strain>
    </source>
</reference>
<keyword evidence="1" id="KW-0732">Signal</keyword>
<organism evidence="2">
    <name type="scientific">Pseudomonas marincola</name>
    <dbReference type="NCBI Taxonomy" id="437900"/>
    <lineage>
        <taxon>Bacteria</taxon>
        <taxon>Pseudomonadati</taxon>
        <taxon>Pseudomonadota</taxon>
        <taxon>Gammaproteobacteria</taxon>
        <taxon>Pseudomonadales</taxon>
        <taxon>Pseudomonadaceae</taxon>
        <taxon>Pseudomonas</taxon>
    </lineage>
</organism>
<sequence length="744" mass="77106">MNKLPCMFISSLSLIALAISNAQAELGAVAPPPYTPATGGYPAWYEDTSEPEAERLDLCLSKAELTPGAGYLCILLPNPGIFDDTKPIVFPDNWPDESFWFLAETTIPEGAVAGYEMDAYVAGIEAAFGGGDPLPGDQVSFARIRIRISVPVAGTYTVTHPYGVDTFNVTTPGRRAINMTRDIGIGAPGDFSGALGGDIGPFLHGVGGPYLAQNPETGQTETFIGNPNITEAVTGSPFNTNFVRIEGPAGVLETSLFSVSGKLSDPRDPLPLEIERATYRRTTSGTQISVFADSASNSDVCFRETLDLVDGLPPSPCLTDMTANNSGKYFGHNSAATTLPPFIVATSVDPSGAKQQTSLSSKLADVVKISTATYSWDDQTLRVTATSSDEVQVPDLAAPGFGRLSKSGTQQTLEVSDLSQPPATVTVKSAAGGSDTEMVRVVGTAPAPTDNELPVAVDDAAATSSGVPISINLLANDSDPDDNTPLTIVDLGQPATGLGSVALNGTTSVLYTPPLNVTTPLTVTFSYSVQDALGDKSATPATVTVTVSPNLPPTVVNDAVTTLNAPITIDVLANDTDPEGNVPLSINGFGQPAAGQGSVTSNGTTLTYTPPATVTTAFTTTFSYTARDSLGAVSVPASVSVTVNPPLPPAVVENLTVTTAQVTPRSNNRFTWDIRGQTSITNGNVMTISVTTANGLQELGTTAVPGTGRWRLSLTSTEVVPSANPVISVRSSVGTVVQQALDVR</sequence>
<dbReference type="EMBL" id="LR215729">
    <property type="protein sequence ID" value="VEV98085.1"/>
    <property type="molecule type" value="Genomic_DNA"/>
</dbReference>
<name>A0A653E5U2_9PSED</name>
<evidence type="ECO:0008006" key="3">
    <source>
        <dbReference type="Google" id="ProtNLM"/>
    </source>
</evidence>
<dbReference type="AlphaFoldDB" id="A0A653E5U2"/>
<evidence type="ECO:0000256" key="1">
    <source>
        <dbReference type="SAM" id="SignalP"/>
    </source>
</evidence>
<dbReference type="RefSeq" id="WP_150548704.1">
    <property type="nucleotide sequence ID" value="NZ_LR215729.2"/>
</dbReference>
<dbReference type="Pfam" id="PF17963">
    <property type="entry name" value="Big_9"/>
    <property type="match status" value="2"/>
</dbReference>
<proteinExistence type="predicted"/>